<evidence type="ECO:0000313" key="1">
    <source>
        <dbReference type="EMBL" id="GME72772.1"/>
    </source>
</evidence>
<name>A0ACB5STT2_AMBMO</name>
<evidence type="ECO:0000313" key="2">
    <source>
        <dbReference type="Proteomes" id="UP001165064"/>
    </source>
</evidence>
<proteinExistence type="predicted"/>
<comment type="caution">
    <text evidence="1">The sequence shown here is derived from an EMBL/GenBank/DDBJ whole genome shotgun (WGS) entry which is preliminary data.</text>
</comment>
<sequence length="324" mass="37675">MDISTLHITEPTWDDHHEQLVNNPFSYLKEQTEGKNLRKLLIETFNQLYQIPPEKLVKLSEIINYLHLSSLIIDDIEDDSKLRRGKPCSHLIFGVPQAINSSNYTYFKAMQLLNDFFCEDPKKNFKAQQIFMDEMINLHRGQGLDLYWRDNGQCPDESEYISMVMNKTGGLFRLSIKLLNLLAGHEEYTKLVELSNLLGIVYQIKDDYLNLKSPVYNSNKGFCEDITEGKFSFPIIHSINADPKNKELISVLRLHTSDVELKRYCLEVMEKTDSFTYTTETIEKLKQKTVSLIEDVMKEYIADDEKRESVRGIFLQALLKIVTL</sequence>
<gene>
    <name evidence="1" type="ORF">Amon02_000112600</name>
</gene>
<reference evidence="1" key="1">
    <citation type="submission" date="2023-04" db="EMBL/GenBank/DDBJ databases">
        <title>Ambrosiozyma monospora NBRC 10751.</title>
        <authorList>
            <person name="Ichikawa N."/>
            <person name="Sato H."/>
            <person name="Tonouchi N."/>
        </authorList>
    </citation>
    <scope>NUCLEOTIDE SEQUENCE</scope>
    <source>
        <strain evidence="1">NBRC 10751</strain>
    </source>
</reference>
<accession>A0ACB5STT2</accession>
<dbReference type="EMBL" id="BSXS01000506">
    <property type="protein sequence ID" value="GME72772.1"/>
    <property type="molecule type" value="Genomic_DNA"/>
</dbReference>
<organism evidence="1 2">
    <name type="scientific">Ambrosiozyma monospora</name>
    <name type="common">Yeast</name>
    <name type="synonym">Endomycopsis monosporus</name>
    <dbReference type="NCBI Taxonomy" id="43982"/>
    <lineage>
        <taxon>Eukaryota</taxon>
        <taxon>Fungi</taxon>
        <taxon>Dikarya</taxon>
        <taxon>Ascomycota</taxon>
        <taxon>Saccharomycotina</taxon>
        <taxon>Pichiomycetes</taxon>
        <taxon>Pichiales</taxon>
        <taxon>Pichiaceae</taxon>
        <taxon>Ambrosiozyma</taxon>
    </lineage>
</organism>
<dbReference type="Proteomes" id="UP001165064">
    <property type="component" value="Unassembled WGS sequence"/>
</dbReference>
<keyword evidence="2" id="KW-1185">Reference proteome</keyword>
<protein>
    <submittedName>
        <fullName evidence="1">Unnamed protein product</fullName>
    </submittedName>
</protein>